<gene>
    <name evidence="4" type="ORF">C0Q70_10497</name>
</gene>
<accession>A0A2T7P3B7</accession>
<feature type="domain" description="UFSP1/2/DUB catalytic" evidence="3">
    <location>
        <begin position="79"/>
        <end position="221"/>
    </location>
</feature>
<organism evidence="4 5">
    <name type="scientific">Pomacea canaliculata</name>
    <name type="common">Golden apple snail</name>
    <dbReference type="NCBI Taxonomy" id="400727"/>
    <lineage>
        <taxon>Eukaryota</taxon>
        <taxon>Metazoa</taxon>
        <taxon>Spiralia</taxon>
        <taxon>Lophotrochozoa</taxon>
        <taxon>Mollusca</taxon>
        <taxon>Gastropoda</taxon>
        <taxon>Caenogastropoda</taxon>
        <taxon>Architaenioglossa</taxon>
        <taxon>Ampullarioidea</taxon>
        <taxon>Ampullariidae</taxon>
        <taxon>Pomacea</taxon>
    </lineage>
</organism>
<proteinExistence type="inferred from homology"/>
<dbReference type="PANTHER" id="PTHR48153:SF3">
    <property type="entry name" value="INACTIVE UFM1-SPECIFIC PROTEASE 1"/>
    <property type="match status" value="1"/>
</dbReference>
<dbReference type="OrthoDB" id="417506at2759"/>
<sequence>MCSWIKYQLEATNQDLCSTSYPEDDSTPLHLHNEDAYGICVIASVEDSVSSSITRHENTLSDIGVSDKITQNISLGVGKASINEVPSIPNAQEALVTIGDKPSEFYGSHQWIGSYEVCLCIDYFFKVPCRILHVSKGSELKQHLSALKNHFKNLGSPVMMGGDTDNASKGILGVCTRPAALLVLDPHYYGPVSDVATLQAAGFIRWTPIEDFHENSFYNFCIPQLAAAEEKQQII</sequence>
<dbReference type="STRING" id="400727.A0A2T7P3B7"/>
<dbReference type="Pfam" id="PF07910">
    <property type="entry name" value="Peptidase_C78"/>
    <property type="match status" value="1"/>
</dbReference>
<comment type="caution">
    <text evidence="4">The sequence shown here is derived from an EMBL/GenBank/DDBJ whole genome shotgun (WGS) entry which is preliminary data.</text>
</comment>
<comment type="similarity">
    <text evidence="1">Belongs to the peptidase C78 family.</text>
</comment>
<dbReference type="AlphaFoldDB" id="A0A2T7P3B7"/>
<dbReference type="GO" id="GO:0071567">
    <property type="term" value="F:deUFMylase activity"/>
    <property type="evidence" value="ECO:0007669"/>
    <property type="project" value="TreeGrafter"/>
</dbReference>
<dbReference type="InterPro" id="IPR012462">
    <property type="entry name" value="UFSP1/2_DUB_cat"/>
</dbReference>
<dbReference type="PANTHER" id="PTHR48153">
    <property type="entry name" value="UFM1-SPECIFIC PROTEASE 2"/>
    <property type="match status" value="1"/>
</dbReference>
<dbReference type="Gene3D" id="3.90.70.130">
    <property type="match status" value="1"/>
</dbReference>
<evidence type="ECO:0000313" key="4">
    <source>
        <dbReference type="EMBL" id="PVD27922.1"/>
    </source>
</evidence>
<evidence type="ECO:0000256" key="2">
    <source>
        <dbReference type="ARBA" id="ARBA00022801"/>
    </source>
</evidence>
<evidence type="ECO:0000313" key="5">
    <source>
        <dbReference type="Proteomes" id="UP000245119"/>
    </source>
</evidence>
<keyword evidence="2" id="KW-0378">Hydrolase</keyword>
<protein>
    <recommendedName>
        <fullName evidence="3">UFSP1/2/DUB catalytic domain-containing protein</fullName>
    </recommendedName>
</protein>
<keyword evidence="5" id="KW-1185">Reference proteome</keyword>
<evidence type="ECO:0000259" key="3">
    <source>
        <dbReference type="Pfam" id="PF07910"/>
    </source>
</evidence>
<reference evidence="4 5" key="1">
    <citation type="submission" date="2018-04" db="EMBL/GenBank/DDBJ databases">
        <title>The genome of golden apple snail Pomacea canaliculata provides insight into stress tolerance and invasive adaptation.</title>
        <authorList>
            <person name="Liu C."/>
            <person name="Liu B."/>
            <person name="Ren Y."/>
            <person name="Zhang Y."/>
            <person name="Wang H."/>
            <person name="Li S."/>
            <person name="Jiang F."/>
            <person name="Yin L."/>
            <person name="Zhang G."/>
            <person name="Qian W."/>
            <person name="Fan W."/>
        </authorList>
    </citation>
    <scope>NUCLEOTIDE SEQUENCE [LARGE SCALE GENOMIC DNA]</scope>
    <source>
        <strain evidence="4">SZHN2017</strain>
        <tissue evidence="4">Muscle</tissue>
    </source>
</reference>
<evidence type="ECO:0000256" key="1">
    <source>
        <dbReference type="ARBA" id="ARBA00008552"/>
    </source>
</evidence>
<name>A0A2T7P3B7_POMCA</name>
<dbReference type="EMBL" id="PZQS01000006">
    <property type="protein sequence ID" value="PVD27922.1"/>
    <property type="molecule type" value="Genomic_DNA"/>
</dbReference>
<dbReference type="Proteomes" id="UP000245119">
    <property type="component" value="Linkage Group LG6"/>
</dbReference>